<feature type="domain" description="ABC transmembrane type-1" evidence="9">
    <location>
        <begin position="94"/>
        <end position="311"/>
    </location>
</feature>
<keyword evidence="6 7" id="KW-0472">Membrane</keyword>
<dbReference type="EMBL" id="JBHSEP010000001">
    <property type="protein sequence ID" value="MFC4597102.1"/>
    <property type="molecule type" value="Genomic_DNA"/>
</dbReference>
<dbReference type="Proteomes" id="UP001596028">
    <property type="component" value="Unassembled WGS sequence"/>
</dbReference>
<evidence type="ECO:0000313" key="10">
    <source>
        <dbReference type="EMBL" id="MFC4597102.1"/>
    </source>
</evidence>
<keyword evidence="2 7" id="KW-0813">Transport</keyword>
<feature type="transmembrane region" description="Helical" evidence="7">
    <location>
        <begin position="33"/>
        <end position="52"/>
    </location>
</feature>
<keyword evidence="11" id="KW-1185">Reference proteome</keyword>
<evidence type="ECO:0000256" key="8">
    <source>
        <dbReference type="SAM" id="MobiDB-lite"/>
    </source>
</evidence>
<feature type="transmembrane region" description="Helical" evidence="7">
    <location>
        <begin position="134"/>
        <end position="154"/>
    </location>
</feature>
<comment type="similarity">
    <text evidence="7">Belongs to the binding-protein-dependent transport system permease family.</text>
</comment>
<sequence length="324" mass="36364">MNATNATEIRLPAPSAPQPAARSPFVKQLLKSWQLYVLMALPFLYLIVFKYVPMYGAQIAFKNFVVTKGIWGSEWVGLKQFERFVNSYDFWRILKNTLILSFYNLIAGFPFPILLALGLNYLRSNVFRKAVQMVTYAPHFISIVVVVGIIKELLDPRIGIVNKALGLFGVDPINFMGEISMFSSIYVWSDVWQHVGFNCIIFIAALAAIDPALHEAAVMDGASKFRRMWHIDLPGIMPMAIILLILNTGHILDVGFEKVLLLQNPINLKASEIVDTYVYKVGLTAQVANYSYSTAIGLFKSVINLALLLAVNKLAQKTRQASLW</sequence>
<comment type="subcellular location">
    <subcellularLocation>
        <location evidence="1 7">Cell membrane</location>
        <topology evidence="1 7">Multi-pass membrane protein</topology>
    </subcellularLocation>
</comment>
<evidence type="ECO:0000259" key="9">
    <source>
        <dbReference type="PROSITE" id="PS50928"/>
    </source>
</evidence>
<evidence type="ECO:0000256" key="2">
    <source>
        <dbReference type="ARBA" id="ARBA00022448"/>
    </source>
</evidence>
<protein>
    <submittedName>
        <fullName evidence="10">ABC transporter permease</fullName>
    </submittedName>
</protein>
<evidence type="ECO:0000256" key="4">
    <source>
        <dbReference type="ARBA" id="ARBA00022692"/>
    </source>
</evidence>
<comment type="caution">
    <text evidence="10">The sequence shown here is derived from an EMBL/GenBank/DDBJ whole genome shotgun (WGS) entry which is preliminary data.</text>
</comment>
<dbReference type="PROSITE" id="PS50928">
    <property type="entry name" value="ABC_TM1"/>
    <property type="match status" value="1"/>
</dbReference>
<dbReference type="RefSeq" id="WP_378091879.1">
    <property type="nucleotide sequence ID" value="NZ_JBHSEP010000001.1"/>
</dbReference>
<keyword evidence="3" id="KW-1003">Cell membrane</keyword>
<reference evidence="11" key="1">
    <citation type="journal article" date="2019" name="Int. J. Syst. Evol. Microbiol.">
        <title>The Global Catalogue of Microorganisms (GCM) 10K type strain sequencing project: providing services to taxonomists for standard genome sequencing and annotation.</title>
        <authorList>
            <consortium name="The Broad Institute Genomics Platform"/>
            <consortium name="The Broad Institute Genome Sequencing Center for Infectious Disease"/>
            <person name="Wu L."/>
            <person name="Ma J."/>
        </authorList>
    </citation>
    <scope>NUCLEOTIDE SEQUENCE [LARGE SCALE GENOMIC DNA]</scope>
    <source>
        <strain evidence="11">CCUG 49571</strain>
    </source>
</reference>
<feature type="transmembrane region" description="Helical" evidence="7">
    <location>
        <begin position="233"/>
        <end position="252"/>
    </location>
</feature>
<dbReference type="InterPro" id="IPR000515">
    <property type="entry name" value="MetI-like"/>
</dbReference>
<evidence type="ECO:0000313" key="11">
    <source>
        <dbReference type="Proteomes" id="UP001596028"/>
    </source>
</evidence>
<dbReference type="InterPro" id="IPR050809">
    <property type="entry name" value="UgpAE/MalFG_permease"/>
</dbReference>
<keyword evidence="4 7" id="KW-0812">Transmembrane</keyword>
<evidence type="ECO:0000256" key="3">
    <source>
        <dbReference type="ARBA" id="ARBA00022475"/>
    </source>
</evidence>
<gene>
    <name evidence="10" type="ORF">ACFO3S_02525</name>
</gene>
<feature type="transmembrane region" description="Helical" evidence="7">
    <location>
        <begin position="290"/>
        <end position="311"/>
    </location>
</feature>
<keyword evidence="5 7" id="KW-1133">Transmembrane helix</keyword>
<evidence type="ECO:0000256" key="6">
    <source>
        <dbReference type="ARBA" id="ARBA00023136"/>
    </source>
</evidence>
<dbReference type="SUPFAM" id="SSF161098">
    <property type="entry name" value="MetI-like"/>
    <property type="match status" value="1"/>
</dbReference>
<dbReference type="Pfam" id="PF00528">
    <property type="entry name" value="BPD_transp_1"/>
    <property type="match status" value="1"/>
</dbReference>
<organism evidence="10 11">
    <name type="scientific">Cohnella hongkongensis</name>
    <dbReference type="NCBI Taxonomy" id="178337"/>
    <lineage>
        <taxon>Bacteria</taxon>
        <taxon>Bacillati</taxon>
        <taxon>Bacillota</taxon>
        <taxon>Bacilli</taxon>
        <taxon>Bacillales</taxon>
        <taxon>Paenibacillaceae</taxon>
        <taxon>Cohnella</taxon>
    </lineage>
</organism>
<accession>A0ABV9F628</accession>
<evidence type="ECO:0000256" key="1">
    <source>
        <dbReference type="ARBA" id="ARBA00004651"/>
    </source>
</evidence>
<name>A0ABV9F628_9BACL</name>
<dbReference type="PANTHER" id="PTHR43227:SF11">
    <property type="entry name" value="BLL4140 PROTEIN"/>
    <property type="match status" value="1"/>
</dbReference>
<feature type="transmembrane region" description="Helical" evidence="7">
    <location>
        <begin position="102"/>
        <end position="122"/>
    </location>
</feature>
<evidence type="ECO:0000256" key="7">
    <source>
        <dbReference type="RuleBase" id="RU363032"/>
    </source>
</evidence>
<dbReference type="CDD" id="cd06261">
    <property type="entry name" value="TM_PBP2"/>
    <property type="match status" value="1"/>
</dbReference>
<evidence type="ECO:0000256" key="5">
    <source>
        <dbReference type="ARBA" id="ARBA00022989"/>
    </source>
</evidence>
<proteinExistence type="inferred from homology"/>
<feature type="region of interest" description="Disordered" evidence="8">
    <location>
        <begin position="1"/>
        <end position="20"/>
    </location>
</feature>
<dbReference type="InterPro" id="IPR035906">
    <property type="entry name" value="MetI-like_sf"/>
</dbReference>
<dbReference type="PANTHER" id="PTHR43227">
    <property type="entry name" value="BLL4140 PROTEIN"/>
    <property type="match status" value="1"/>
</dbReference>
<feature type="transmembrane region" description="Helical" evidence="7">
    <location>
        <begin position="195"/>
        <end position="213"/>
    </location>
</feature>
<dbReference type="Gene3D" id="1.10.3720.10">
    <property type="entry name" value="MetI-like"/>
    <property type="match status" value="1"/>
</dbReference>